<proteinExistence type="predicted"/>
<evidence type="ECO:0000313" key="1">
    <source>
        <dbReference type="EMBL" id="SPO04456.1"/>
    </source>
</evidence>
<comment type="caution">
    <text evidence="1">The sequence shown here is derived from an EMBL/GenBank/DDBJ whole genome shotgun (WGS) entry which is preliminary data.</text>
</comment>
<dbReference type="PANTHER" id="PTHR10039:SF5">
    <property type="entry name" value="NACHT DOMAIN-CONTAINING PROTEIN"/>
    <property type="match status" value="1"/>
</dbReference>
<dbReference type="Proteomes" id="UP001187682">
    <property type="component" value="Unassembled WGS sequence"/>
</dbReference>
<name>A0AAE8SX44_9PEZI</name>
<evidence type="ECO:0008006" key="3">
    <source>
        <dbReference type="Google" id="ProtNLM"/>
    </source>
</evidence>
<reference evidence="1" key="1">
    <citation type="submission" date="2018-03" db="EMBL/GenBank/DDBJ databases">
        <authorList>
            <person name="Guldener U."/>
        </authorList>
    </citation>
    <scope>NUCLEOTIDE SEQUENCE</scope>
</reference>
<accession>A0AAE8SX44</accession>
<gene>
    <name evidence="1" type="ORF">DNG_07141</name>
</gene>
<keyword evidence="2" id="KW-1185">Reference proteome</keyword>
<protein>
    <recommendedName>
        <fullName evidence="3">Fungal N-terminal domain-containing protein</fullName>
    </recommendedName>
</protein>
<dbReference type="AlphaFoldDB" id="A0AAE8SX44"/>
<evidence type="ECO:0000313" key="2">
    <source>
        <dbReference type="Proteomes" id="UP001187682"/>
    </source>
</evidence>
<sequence>MSGVEVLSLVANIFQVIGFAADTIRLCNDIYKGRAPDDNLGEHATTLQALSTGIESHYSAASNTQDKELEGIAKKCAIAARALEEEVRFATKHHAQGDLAATLKVAVKTLWRKNRSAKLEASLGRYQTAMESHLLSRVCKQSDAINAQQEKAFKNLNTSIQFFISQYAAGQKTLSGLIDSNMRLINQTTVKEARKIEVVVASHVSQEVSSAEQSITKLVTAKADATQAIAHNIMHHQTQGLSDRQRERFLSSLKFTAMNERRNNIKDSHHGTFMWLYNLSSDSDWEESEFSSSTHGSNAGERWDGFQEWLLSDSNIYWISGKPGSGKSTLPGNKMQNSLKGLFCTLLHQGLSRAPTALDDIFARSEAYGDKDHDTDWSVTELKSLCLATLLKYPSMHLLGRAR</sequence>
<dbReference type="PANTHER" id="PTHR10039">
    <property type="entry name" value="AMELOGENIN"/>
    <property type="match status" value="1"/>
</dbReference>
<organism evidence="1 2">
    <name type="scientific">Cephalotrichum gorgonifer</name>
    <dbReference type="NCBI Taxonomy" id="2041049"/>
    <lineage>
        <taxon>Eukaryota</taxon>
        <taxon>Fungi</taxon>
        <taxon>Dikarya</taxon>
        <taxon>Ascomycota</taxon>
        <taxon>Pezizomycotina</taxon>
        <taxon>Sordariomycetes</taxon>
        <taxon>Hypocreomycetidae</taxon>
        <taxon>Microascales</taxon>
        <taxon>Microascaceae</taxon>
        <taxon>Cephalotrichum</taxon>
    </lineage>
</organism>
<dbReference type="EMBL" id="ONZQ02000010">
    <property type="protein sequence ID" value="SPO04456.1"/>
    <property type="molecule type" value="Genomic_DNA"/>
</dbReference>